<dbReference type="SUPFAM" id="SSF51197">
    <property type="entry name" value="Clavaminate synthase-like"/>
    <property type="match status" value="1"/>
</dbReference>
<evidence type="ECO:0000313" key="8">
    <source>
        <dbReference type="EMBL" id="KAF7808445.1"/>
    </source>
</evidence>
<dbReference type="AlphaFoldDB" id="A0A834W3V2"/>
<dbReference type="PROSITE" id="PS51471">
    <property type="entry name" value="FE2OG_OXY"/>
    <property type="match status" value="1"/>
</dbReference>
<proteinExistence type="inferred from homology"/>
<dbReference type="Pfam" id="PF03171">
    <property type="entry name" value="2OG-FeII_Oxy"/>
    <property type="match status" value="1"/>
</dbReference>
<dbReference type="GO" id="GO:0031418">
    <property type="term" value="F:L-ascorbic acid binding"/>
    <property type="evidence" value="ECO:0007669"/>
    <property type="project" value="UniProtKB-KW"/>
</dbReference>
<dbReference type="EMBL" id="JAAIUW010000011">
    <property type="protein sequence ID" value="KAF7808445.1"/>
    <property type="molecule type" value="Genomic_DNA"/>
</dbReference>
<keyword evidence="5 6" id="KW-0408">Iron</keyword>
<dbReference type="Gene3D" id="2.60.120.330">
    <property type="entry name" value="B-lactam Antibiotic, Isopenicillin N Synthase, Chain"/>
    <property type="match status" value="1"/>
</dbReference>
<evidence type="ECO:0000256" key="6">
    <source>
        <dbReference type="RuleBase" id="RU003682"/>
    </source>
</evidence>
<keyword evidence="3" id="KW-0847">Vitamin C</keyword>
<keyword evidence="2 6" id="KW-0479">Metal-binding</keyword>
<name>A0A834W3V2_9FABA</name>
<dbReference type="Pfam" id="PF14226">
    <property type="entry name" value="DIOX_N"/>
    <property type="match status" value="1"/>
</dbReference>
<organism evidence="8 9">
    <name type="scientific">Senna tora</name>
    <dbReference type="NCBI Taxonomy" id="362788"/>
    <lineage>
        <taxon>Eukaryota</taxon>
        <taxon>Viridiplantae</taxon>
        <taxon>Streptophyta</taxon>
        <taxon>Embryophyta</taxon>
        <taxon>Tracheophyta</taxon>
        <taxon>Spermatophyta</taxon>
        <taxon>Magnoliopsida</taxon>
        <taxon>eudicotyledons</taxon>
        <taxon>Gunneridae</taxon>
        <taxon>Pentapetalae</taxon>
        <taxon>rosids</taxon>
        <taxon>fabids</taxon>
        <taxon>Fabales</taxon>
        <taxon>Fabaceae</taxon>
        <taxon>Caesalpinioideae</taxon>
        <taxon>Cassia clade</taxon>
        <taxon>Senna</taxon>
    </lineage>
</organism>
<reference evidence="8" key="1">
    <citation type="submission" date="2020-09" db="EMBL/GenBank/DDBJ databases">
        <title>Genome-Enabled Discovery of Anthraquinone Biosynthesis in Senna tora.</title>
        <authorList>
            <person name="Kang S.-H."/>
            <person name="Pandey R.P."/>
            <person name="Lee C.-M."/>
            <person name="Sim J.-S."/>
            <person name="Jeong J.-T."/>
            <person name="Choi B.-S."/>
            <person name="Jung M."/>
            <person name="Ginzburg D."/>
            <person name="Zhao K."/>
            <person name="Won S.Y."/>
            <person name="Oh T.-J."/>
            <person name="Yu Y."/>
            <person name="Kim N.-H."/>
            <person name="Lee O.R."/>
            <person name="Lee T.-H."/>
            <person name="Bashyal P."/>
            <person name="Kim T.-S."/>
            <person name="Lee W.-H."/>
            <person name="Kawkins C."/>
            <person name="Kim C.-K."/>
            <person name="Kim J.S."/>
            <person name="Ahn B.O."/>
            <person name="Rhee S.Y."/>
            <person name="Sohng J.K."/>
        </authorList>
    </citation>
    <scope>NUCLEOTIDE SEQUENCE</scope>
    <source>
        <tissue evidence="8">Leaf</tissue>
    </source>
</reference>
<dbReference type="FunFam" id="2.60.120.330:FF:000001">
    <property type="entry name" value="Protein SRG1"/>
    <property type="match status" value="1"/>
</dbReference>
<dbReference type="InterPro" id="IPR027443">
    <property type="entry name" value="IPNS-like_sf"/>
</dbReference>
<dbReference type="InterPro" id="IPR005123">
    <property type="entry name" value="Oxoglu/Fe-dep_dioxygenase_dom"/>
</dbReference>
<dbReference type="Proteomes" id="UP000634136">
    <property type="component" value="Unassembled WGS sequence"/>
</dbReference>
<evidence type="ECO:0000313" key="9">
    <source>
        <dbReference type="Proteomes" id="UP000634136"/>
    </source>
</evidence>
<dbReference type="PANTHER" id="PTHR47991">
    <property type="entry name" value="OXOGLUTARATE/IRON-DEPENDENT DIOXYGENASE"/>
    <property type="match status" value="1"/>
</dbReference>
<evidence type="ECO:0000256" key="3">
    <source>
        <dbReference type="ARBA" id="ARBA00022896"/>
    </source>
</evidence>
<accession>A0A834W3V2</accession>
<keyword evidence="9" id="KW-1185">Reference proteome</keyword>
<dbReference type="InterPro" id="IPR026992">
    <property type="entry name" value="DIOX_N"/>
</dbReference>
<evidence type="ECO:0000256" key="2">
    <source>
        <dbReference type="ARBA" id="ARBA00022723"/>
    </source>
</evidence>
<comment type="caution">
    <text evidence="8">The sequence shown here is derived from an EMBL/GenBank/DDBJ whole genome shotgun (WGS) entry which is preliminary data.</text>
</comment>
<evidence type="ECO:0000256" key="4">
    <source>
        <dbReference type="ARBA" id="ARBA00023002"/>
    </source>
</evidence>
<dbReference type="InterPro" id="IPR044861">
    <property type="entry name" value="IPNS-like_FE2OG_OXY"/>
</dbReference>
<dbReference type="OrthoDB" id="288590at2759"/>
<keyword evidence="4 6" id="KW-0560">Oxidoreductase</keyword>
<evidence type="ECO:0000259" key="7">
    <source>
        <dbReference type="PROSITE" id="PS51471"/>
    </source>
</evidence>
<gene>
    <name evidence="8" type="ORF">G2W53_035188</name>
</gene>
<protein>
    <submittedName>
        <fullName evidence="8">Protein SRG1-like</fullName>
    </submittedName>
</protein>
<sequence>MSSSSSSPLLPRLVSSRIHHFLSASSQLGISLQVLRFADLVEKHSNELAALETWNNGSEASKWKAKMEGNLQDLFFTIRHTVNDVNAATIVRRSEDIKRKSEIECRWVRDFDVELYRLREKKTHPPMESMEATLSKAGFCVGVPCVQELAKQTLSKVPERYVRPEVDLQLASKTLSSFSSSQQIPIIDMTRLLSPEFHASELHKLDYACKHWGFFQLTNHGVSTSLVENVKRGVEDFFNLPIEEKKKFGQKEGDREGFGQLFVVSEEQKLDWGDMFYCITLPQEARKPHLFPKLSIPFRDNLDAYCEELRKLANKIIQLLFEALNMEAKEMAELLEGGRQSVRMNYYPPCPEPDKVIGFNPHSDVGILTILLQINEMEGLQIKNNGNWIHVNPLPNAFVINLGDVFEILSNGIYQSVEHRATVNSEKERMSMATFLGPKLDGILGPSLNLVTPERPAQFKRISVFDYFKGFFTQELRGKSHLDSIRIKDGTDHI</sequence>
<dbReference type="GO" id="GO:0016491">
    <property type="term" value="F:oxidoreductase activity"/>
    <property type="evidence" value="ECO:0007669"/>
    <property type="project" value="UniProtKB-KW"/>
</dbReference>
<dbReference type="InterPro" id="IPR050295">
    <property type="entry name" value="Plant_2OG-oxidoreductases"/>
</dbReference>
<feature type="domain" description="Fe2OG dioxygenase" evidence="7">
    <location>
        <begin position="338"/>
        <end position="438"/>
    </location>
</feature>
<comment type="similarity">
    <text evidence="1 6">Belongs to the iron/ascorbate-dependent oxidoreductase family.</text>
</comment>
<evidence type="ECO:0000256" key="5">
    <source>
        <dbReference type="ARBA" id="ARBA00023004"/>
    </source>
</evidence>
<evidence type="ECO:0000256" key="1">
    <source>
        <dbReference type="ARBA" id="ARBA00008056"/>
    </source>
</evidence>
<dbReference type="GO" id="GO:0046872">
    <property type="term" value="F:metal ion binding"/>
    <property type="evidence" value="ECO:0007669"/>
    <property type="project" value="UniProtKB-KW"/>
</dbReference>